<keyword evidence="3" id="KW-1185">Reference proteome</keyword>
<dbReference type="Proteomes" id="UP000726737">
    <property type="component" value="Unassembled WGS sequence"/>
</dbReference>
<name>A0A9P6PK71_9FUNG</name>
<feature type="region of interest" description="Disordered" evidence="1">
    <location>
        <begin position="54"/>
        <end position="248"/>
    </location>
</feature>
<dbReference type="EMBL" id="JAAAJA010001144">
    <property type="protein sequence ID" value="KAG0247987.1"/>
    <property type="molecule type" value="Genomic_DNA"/>
</dbReference>
<feature type="compositionally biased region" description="Low complexity" evidence="1">
    <location>
        <begin position="236"/>
        <end position="248"/>
    </location>
</feature>
<gene>
    <name evidence="2" type="ORF">BG011_000662</name>
</gene>
<evidence type="ECO:0000313" key="2">
    <source>
        <dbReference type="EMBL" id="KAG0247987.1"/>
    </source>
</evidence>
<feature type="compositionally biased region" description="Basic residues" evidence="1">
    <location>
        <begin position="90"/>
        <end position="106"/>
    </location>
</feature>
<sequence length="248" mass="26953">MEIGRYYRPLPLQQRKAYGGDGYILFDRSSSDKTFPPLPESIKVGGHIINTKMADLDTNTDANVGTGPKKAANVPPPPQQQQATNPSRAHQPKSKNIKRNGKKRLKTAVQVKLGPNDMEEVLTPPQEVAATEHQAESPAPAKEHQTDQPAPETQSGEKLVTQDNGRNHALAPLESGASPENSPLSMESDSESEQESASDSEGDPDPIINIDNNTPKQPERSQRPKRNGHVGTYNMAQLSQASAQQSQQ</sequence>
<accession>A0A9P6PK71</accession>
<protein>
    <submittedName>
        <fullName evidence="2">Uncharacterized protein</fullName>
    </submittedName>
</protein>
<feature type="compositionally biased region" description="Polar residues" evidence="1">
    <location>
        <begin position="147"/>
        <end position="164"/>
    </location>
</feature>
<organism evidence="2 3">
    <name type="scientific">Mortierella polycephala</name>
    <dbReference type="NCBI Taxonomy" id="41804"/>
    <lineage>
        <taxon>Eukaryota</taxon>
        <taxon>Fungi</taxon>
        <taxon>Fungi incertae sedis</taxon>
        <taxon>Mucoromycota</taxon>
        <taxon>Mortierellomycotina</taxon>
        <taxon>Mortierellomycetes</taxon>
        <taxon>Mortierellales</taxon>
        <taxon>Mortierellaceae</taxon>
        <taxon>Mortierella</taxon>
    </lineage>
</organism>
<evidence type="ECO:0000313" key="3">
    <source>
        <dbReference type="Proteomes" id="UP000726737"/>
    </source>
</evidence>
<proteinExistence type="predicted"/>
<reference evidence="2" key="1">
    <citation type="journal article" date="2020" name="Fungal Divers.">
        <title>Resolving the Mortierellaceae phylogeny through synthesis of multi-gene phylogenetics and phylogenomics.</title>
        <authorList>
            <person name="Vandepol N."/>
            <person name="Liber J."/>
            <person name="Desiro A."/>
            <person name="Na H."/>
            <person name="Kennedy M."/>
            <person name="Barry K."/>
            <person name="Grigoriev I.V."/>
            <person name="Miller A.N."/>
            <person name="O'Donnell K."/>
            <person name="Stajich J.E."/>
            <person name="Bonito G."/>
        </authorList>
    </citation>
    <scope>NUCLEOTIDE SEQUENCE</scope>
    <source>
        <strain evidence="2">KOD948</strain>
    </source>
</reference>
<feature type="compositionally biased region" description="Acidic residues" evidence="1">
    <location>
        <begin position="188"/>
        <end position="204"/>
    </location>
</feature>
<comment type="caution">
    <text evidence="2">The sequence shown here is derived from an EMBL/GenBank/DDBJ whole genome shotgun (WGS) entry which is preliminary data.</text>
</comment>
<evidence type="ECO:0000256" key="1">
    <source>
        <dbReference type="SAM" id="MobiDB-lite"/>
    </source>
</evidence>
<dbReference type="AlphaFoldDB" id="A0A9P6PK71"/>